<comment type="caution">
    <text evidence="1">The sequence shown here is derived from an EMBL/GenBank/DDBJ whole genome shotgun (WGS) entry which is preliminary data.</text>
</comment>
<dbReference type="Proteomes" id="UP000028582">
    <property type="component" value="Unassembled WGS sequence"/>
</dbReference>
<name>A0A080YVS0_PHYNI</name>
<protein>
    <submittedName>
        <fullName evidence="1">Uncharacterized protein</fullName>
    </submittedName>
</protein>
<reference evidence="1 2" key="1">
    <citation type="submission" date="2013-11" db="EMBL/GenBank/DDBJ databases">
        <title>The Genome Sequence of Phytophthora parasitica P1976.</title>
        <authorList>
            <consortium name="The Broad Institute Genomics Platform"/>
            <person name="Russ C."/>
            <person name="Tyler B."/>
            <person name="Panabieres F."/>
            <person name="Shan W."/>
            <person name="Tripathy S."/>
            <person name="Grunwald N."/>
            <person name="Machado M."/>
            <person name="Johnson C.S."/>
            <person name="Walker B."/>
            <person name="Young S."/>
            <person name="Zeng Q."/>
            <person name="Gargeya S."/>
            <person name="Fitzgerald M."/>
            <person name="Haas B."/>
            <person name="Abouelleil A."/>
            <person name="Allen A.W."/>
            <person name="Alvarado L."/>
            <person name="Arachchi H.M."/>
            <person name="Berlin A.M."/>
            <person name="Chapman S.B."/>
            <person name="Gainer-Dewar J."/>
            <person name="Goldberg J."/>
            <person name="Griggs A."/>
            <person name="Gujja S."/>
            <person name="Hansen M."/>
            <person name="Howarth C."/>
            <person name="Imamovic A."/>
            <person name="Ireland A."/>
            <person name="Larimer J."/>
            <person name="McCowan C."/>
            <person name="Murphy C."/>
            <person name="Pearson M."/>
            <person name="Poon T.W."/>
            <person name="Priest M."/>
            <person name="Roberts A."/>
            <person name="Saif S."/>
            <person name="Shea T."/>
            <person name="Sisk P."/>
            <person name="Sykes S."/>
            <person name="Wortman J."/>
            <person name="Nusbaum C."/>
            <person name="Birren B."/>
        </authorList>
    </citation>
    <scope>NUCLEOTIDE SEQUENCE [LARGE SCALE GENOMIC DNA]</scope>
    <source>
        <strain evidence="1 2">P1976</strain>
    </source>
</reference>
<dbReference type="SUPFAM" id="SSF50998">
    <property type="entry name" value="Quinoprotein alcohol dehydrogenase-like"/>
    <property type="match status" value="1"/>
</dbReference>
<evidence type="ECO:0000313" key="1">
    <source>
        <dbReference type="EMBL" id="ETO58481.1"/>
    </source>
</evidence>
<gene>
    <name evidence="1" type="ORF">F444_23144</name>
</gene>
<dbReference type="InterPro" id="IPR011047">
    <property type="entry name" value="Quinoprotein_ADH-like_sf"/>
</dbReference>
<proteinExistence type="predicted"/>
<evidence type="ECO:0000313" key="2">
    <source>
        <dbReference type="Proteomes" id="UP000028582"/>
    </source>
</evidence>
<accession>A0A080YVS0</accession>
<dbReference type="AlphaFoldDB" id="A0A080YVS0"/>
<organism evidence="1 2">
    <name type="scientific">Phytophthora nicotianae P1976</name>
    <dbReference type="NCBI Taxonomy" id="1317066"/>
    <lineage>
        <taxon>Eukaryota</taxon>
        <taxon>Sar</taxon>
        <taxon>Stramenopiles</taxon>
        <taxon>Oomycota</taxon>
        <taxon>Peronosporomycetes</taxon>
        <taxon>Peronosporales</taxon>
        <taxon>Peronosporaceae</taxon>
        <taxon>Phytophthora</taxon>
    </lineage>
</organism>
<sequence>MSCSPVPLHEILRVQVPNLVCNCLELTCDGGLIVSSWDDGKVRAFYPESGKLKFIIQAGLPFMALSIQ</sequence>
<dbReference type="EMBL" id="ANJA01005168">
    <property type="protein sequence ID" value="ETO58481.1"/>
    <property type="molecule type" value="Genomic_DNA"/>
</dbReference>